<dbReference type="Pfam" id="PF00520">
    <property type="entry name" value="Ion_trans"/>
    <property type="match status" value="4"/>
</dbReference>
<feature type="transmembrane region" description="Helical" evidence="12">
    <location>
        <begin position="945"/>
        <end position="966"/>
    </location>
</feature>
<proteinExistence type="predicted"/>
<comment type="caution">
    <text evidence="14">The sequence shown here is derived from an EMBL/GenBank/DDBJ whole genome shotgun (WGS) entry which is preliminary data.</text>
</comment>
<dbReference type="Gene3D" id="1.20.120.350">
    <property type="entry name" value="Voltage-gated potassium channels. Chain C"/>
    <property type="match status" value="1"/>
</dbReference>
<evidence type="ECO:0000256" key="5">
    <source>
        <dbReference type="ARBA" id="ARBA00022882"/>
    </source>
</evidence>
<evidence type="ECO:0000259" key="13">
    <source>
        <dbReference type="Pfam" id="PF00520"/>
    </source>
</evidence>
<feature type="domain" description="Ion transport" evidence="13">
    <location>
        <begin position="357"/>
        <end position="450"/>
    </location>
</feature>
<dbReference type="InterPro" id="IPR027359">
    <property type="entry name" value="Volt_channel_dom_sf"/>
</dbReference>
<name>A0AAV1QK28_SCOSC</name>
<keyword evidence="8 12" id="KW-0472">Membrane</keyword>
<evidence type="ECO:0000256" key="9">
    <source>
        <dbReference type="ARBA" id="ARBA00023180"/>
    </source>
</evidence>
<evidence type="ECO:0000256" key="1">
    <source>
        <dbReference type="ARBA" id="ARBA00004141"/>
    </source>
</evidence>
<evidence type="ECO:0000256" key="3">
    <source>
        <dbReference type="ARBA" id="ARBA00022692"/>
    </source>
</evidence>
<evidence type="ECO:0000256" key="2">
    <source>
        <dbReference type="ARBA" id="ARBA00022448"/>
    </source>
</evidence>
<keyword evidence="4" id="KW-0677">Repeat</keyword>
<evidence type="ECO:0000256" key="7">
    <source>
        <dbReference type="ARBA" id="ARBA00023065"/>
    </source>
</evidence>
<dbReference type="Gene3D" id="1.10.287.70">
    <property type="match status" value="4"/>
</dbReference>
<feature type="transmembrane region" description="Helical" evidence="12">
    <location>
        <begin position="316"/>
        <end position="338"/>
    </location>
</feature>
<dbReference type="Proteomes" id="UP001314229">
    <property type="component" value="Unassembled WGS sequence"/>
</dbReference>
<feature type="transmembrane region" description="Helical" evidence="12">
    <location>
        <begin position="350"/>
        <end position="367"/>
    </location>
</feature>
<evidence type="ECO:0000256" key="4">
    <source>
        <dbReference type="ARBA" id="ARBA00022737"/>
    </source>
</evidence>
<feature type="transmembrane region" description="Helical" evidence="12">
    <location>
        <begin position="553"/>
        <end position="574"/>
    </location>
</feature>
<feature type="transmembrane region" description="Helical" evidence="12">
    <location>
        <begin position="856"/>
        <end position="873"/>
    </location>
</feature>
<organism evidence="14 15">
    <name type="scientific">Scomber scombrus</name>
    <name type="common">Atlantic mackerel</name>
    <name type="synonym">Scomber vernalis</name>
    <dbReference type="NCBI Taxonomy" id="13677"/>
    <lineage>
        <taxon>Eukaryota</taxon>
        <taxon>Metazoa</taxon>
        <taxon>Chordata</taxon>
        <taxon>Craniata</taxon>
        <taxon>Vertebrata</taxon>
        <taxon>Euteleostomi</taxon>
        <taxon>Actinopterygii</taxon>
        <taxon>Neopterygii</taxon>
        <taxon>Teleostei</taxon>
        <taxon>Neoteleostei</taxon>
        <taxon>Acanthomorphata</taxon>
        <taxon>Pelagiaria</taxon>
        <taxon>Scombriformes</taxon>
        <taxon>Scombridae</taxon>
        <taxon>Scomber</taxon>
    </lineage>
</organism>
<feature type="transmembrane region" description="Helical" evidence="12">
    <location>
        <begin position="653"/>
        <end position="679"/>
    </location>
</feature>
<feature type="transmembrane region" description="Helical" evidence="12">
    <location>
        <begin position="421"/>
        <end position="444"/>
    </location>
</feature>
<feature type="transmembrane region" description="Helical" evidence="12">
    <location>
        <begin position="515"/>
        <end position="533"/>
    </location>
</feature>
<gene>
    <name evidence="14" type="ORF">FSCOSCO3_A016821</name>
</gene>
<keyword evidence="6 12" id="KW-1133">Transmembrane helix</keyword>
<accession>A0AAV1QK28</accession>
<feature type="region of interest" description="Disordered" evidence="11">
    <location>
        <begin position="974"/>
        <end position="1031"/>
    </location>
</feature>
<keyword evidence="9" id="KW-0325">Glycoprotein</keyword>
<feature type="domain" description="Ion transport" evidence="13">
    <location>
        <begin position="513"/>
        <end position="742"/>
    </location>
</feature>
<feature type="domain" description="Ion transport" evidence="13">
    <location>
        <begin position="755"/>
        <end position="974"/>
    </location>
</feature>
<dbReference type="GO" id="GO:0043005">
    <property type="term" value="C:neuron projection"/>
    <property type="evidence" value="ECO:0007669"/>
    <property type="project" value="TreeGrafter"/>
</dbReference>
<evidence type="ECO:0000256" key="12">
    <source>
        <dbReference type="SAM" id="Phobius"/>
    </source>
</evidence>
<dbReference type="EMBL" id="CAWUFR010001456">
    <property type="protein sequence ID" value="CAK6983788.1"/>
    <property type="molecule type" value="Genomic_DNA"/>
</dbReference>
<dbReference type="GO" id="GO:0005248">
    <property type="term" value="F:voltage-gated sodium channel activity"/>
    <property type="evidence" value="ECO:0007669"/>
    <property type="project" value="TreeGrafter"/>
</dbReference>
<feature type="transmembrane region" description="Helical" evidence="12">
    <location>
        <begin position="708"/>
        <end position="732"/>
    </location>
</feature>
<dbReference type="InterPro" id="IPR043203">
    <property type="entry name" value="VGCC_Ca_Na"/>
</dbReference>
<dbReference type="SUPFAM" id="SSF81324">
    <property type="entry name" value="Voltage-gated potassium channels"/>
    <property type="match status" value="4"/>
</dbReference>
<comment type="subcellular location">
    <subcellularLocation>
        <location evidence="1">Membrane</location>
        <topology evidence="1">Multi-pass membrane protein</topology>
    </subcellularLocation>
</comment>
<keyword evidence="7" id="KW-0406">Ion transport</keyword>
<keyword evidence="3 12" id="KW-0812">Transmembrane</keyword>
<dbReference type="GO" id="GO:0008332">
    <property type="term" value="F:low voltage-gated calcium channel activity"/>
    <property type="evidence" value="ECO:0007669"/>
    <property type="project" value="TreeGrafter"/>
</dbReference>
<keyword evidence="5" id="KW-0851">Voltage-gated channel</keyword>
<keyword evidence="15" id="KW-1185">Reference proteome</keyword>
<evidence type="ECO:0000313" key="15">
    <source>
        <dbReference type="Proteomes" id="UP001314229"/>
    </source>
</evidence>
<dbReference type="FunFam" id="1.10.287.70:FF:000032">
    <property type="entry name" value="Voltage-dependent T-type calcium channel subunit alpha"/>
    <property type="match status" value="1"/>
</dbReference>
<dbReference type="GO" id="GO:0001518">
    <property type="term" value="C:voltage-gated sodium channel complex"/>
    <property type="evidence" value="ECO:0007669"/>
    <property type="project" value="TreeGrafter"/>
</dbReference>
<feature type="domain" description="Ion transport" evidence="13">
    <location>
        <begin position="1"/>
        <end position="217"/>
    </location>
</feature>
<dbReference type="PANTHER" id="PTHR10037:SF230">
    <property type="entry name" value="CA[2+]-CHANNEL PROTEIN ALPHA[[1]] SUBUNIT T, ISOFORM F"/>
    <property type="match status" value="1"/>
</dbReference>
<dbReference type="InterPro" id="IPR005821">
    <property type="entry name" value="Ion_trans_dom"/>
</dbReference>
<sequence length="1031" mass="117010">MRVLVMVIVDTLPMLANVLVLYIFFIHIFGVVGVQMWAGKLRNRCFLGEDIPTGILQMSLSPYYETKRGKKSPFICSANVKKGMLHCSDVPPYTKDGVTCSLDPRRQDSAGKELVPAVGASTNSCINWNLYYNVCRNGNENPHEGVINFDNIGYAWITIFQVVTLEGWTEIMYYVMDANSFWSFTVLTFVTIMGSLVMMNVCAVVIATQFSETMERETDEPRSGLFVKQLLEKFRDFIICKLGRLCNNKVNPTDSGSSKYSLYRGTLTQIWKPTKERLRRVVMSKIFDRSIMVAVLLSVLTIAIEHHKQPAVLTHVLKNINITFTVIFVIEMALKLLVLKLAYFKDKNNIFDFVIVMISVLGMHMFGCKFSFKSEHGDIITDRKNFDSLLWSMVTVFQILTLEDWNFVLYNAMASTSPWSAFYFVALIMFGKHVLLNVLVGIVVKSYQAKDSLDESDSSLLLSESSSSNENPSNPRVNVTKVRRWCEAREEWSFYVLSPQNRFRICCQHVVSHNLFDHMILLFILLSCVTIALERPGIDPGSKEQWILNMSRYVFSAVFFVEMLFKVLALGVMFGKECYCKSSWNIMDGSLVILSLVHIFVSMLKMDKGNMLGMVKVLRLLRALRPLRVIKRAPRLKLAIEALIASVKPIGNIVLICGAFFLFFGILGVQALMSLFVMYSKDGWVNIMYDGLDAVGVDKQPVRNYNKWMLIFFISFMIVSIFLLDMFIGVMVETFHECMQDQKQDEALPIDEEQYVLKLMEYSYYVFTAILIIEVLLKFVSFGALRFFQNRWNLLDLGIVVVSIVSIIFTEMKMADAIPINPSILRVCRVLRLAQVLKAKKIRLLLKTVIKTLSQVGNLCLLFTFFFFIYAALGVELFGKLECTDDYPCIGLHRHANFKNFGMALQTLYKVCTGDNWSAIMKDTLRECRPGKNCVSYLSMVSPVYFSSFVIMAQFVLVNLVVAAIMQALEESNENNPTNFCLPSEEEEAHEATELPPSAGEKAGSNSVSISSSGYGSGSCDLKVTREMPQT</sequence>
<feature type="transmembrane region" description="Helical" evidence="12">
    <location>
        <begin position="181"/>
        <end position="207"/>
    </location>
</feature>
<protein>
    <submittedName>
        <fullName evidence="14">Voltage-dependent T-type calcium channel subunit alpha-1H-like</fullName>
    </submittedName>
</protein>
<feature type="transmembrane region" description="Helical" evidence="12">
    <location>
        <begin position="762"/>
        <end position="780"/>
    </location>
</feature>
<dbReference type="AlphaFoldDB" id="A0AAV1QK28"/>
<feature type="transmembrane region" description="Helical" evidence="12">
    <location>
        <begin position="12"/>
        <end position="34"/>
    </location>
</feature>
<feature type="transmembrane region" description="Helical" evidence="12">
    <location>
        <begin position="586"/>
        <end position="604"/>
    </location>
</feature>
<feature type="transmembrane region" description="Helical" evidence="12">
    <location>
        <begin position="286"/>
        <end position="304"/>
    </location>
</feature>
<feature type="transmembrane region" description="Helical" evidence="12">
    <location>
        <begin position="154"/>
        <end position="175"/>
    </location>
</feature>
<dbReference type="GO" id="GO:0070509">
    <property type="term" value="P:calcium ion import"/>
    <property type="evidence" value="ECO:0007669"/>
    <property type="project" value="TreeGrafter"/>
</dbReference>
<evidence type="ECO:0000256" key="10">
    <source>
        <dbReference type="ARBA" id="ARBA00023303"/>
    </source>
</evidence>
<evidence type="ECO:0000256" key="11">
    <source>
        <dbReference type="SAM" id="MobiDB-lite"/>
    </source>
</evidence>
<dbReference type="FunFam" id="1.20.120.350:FF:000009">
    <property type="entry name" value="Voltage-dependent T-type calcium channel subunit alpha"/>
    <property type="match status" value="1"/>
</dbReference>
<feature type="compositionally biased region" description="Low complexity" evidence="11">
    <location>
        <begin position="1004"/>
        <end position="1014"/>
    </location>
</feature>
<evidence type="ECO:0000256" key="8">
    <source>
        <dbReference type="ARBA" id="ARBA00023136"/>
    </source>
</evidence>
<reference evidence="14 15" key="1">
    <citation type="submission" date="2024-01" db="EMBL/GenBank/DDBJ databases">
        <authorList>
            <person name="Alioto T."/>
            <person name="Alioto T."/>
            <person name="Gomez Garrido J."/>
        </authorList>
    </citation>
    <scope>NUCLEOTIDE SEQUENCE [LARGE SCALE GENOMIC DNA]</scope>
</reference>
<evidence type="ECO:0000313" key="14">
    <source>
        <dbReference type="EMBL" id="CAK6983789.1"/>
    </source>
</evidence>
<dbReference type="PANTHER" id="PTHR10037">
    <property type="entry name" value="VOLTAGE-GATED CATION CHANNEL CALCIUM AND SODIUM"/>
    <property type="match status" value="1"/>
</dbReference>
<keyword evidence="2" id="KW-0813">Transport</keyword>
<evidence type="ECO:0000256" key="6">
    <source>
        <dbReference type="ARBA" id="ARBA00022989"/>
    </source>
</evidence>
<dbReference type="GO" id="GO:0086010">
    <property type="term" value="P:membrane depolarization during action potential"/>
    <property type="evidence" value="ECO:0007669"/>
    <property type="project" value="TreeGrafter"/>
</dbReference>
<keyword evidence="10" id="KW-0407">Ion channel</keyword>
<dbReference type="EMBL" id="CAWUFR010001456">
    <property type="protein sequence ID" value="CAK6983789.1"/>
    <property type="molecule type" value="Genomic_DNA"/>
</dbReference>